<keyword evidence="3 7" id="KW-0805">Transcription regulation</keyword>
<comment type="function">
    <text evidence="7">Component of the Mediator complex, a coactivator involved in the regulated transcription of nearly all RNA polymerase II-dependent genes. Mediator functions as a bridge to convey information from gene-specific regulatory proteins to the basal RNA polymerase II transcription machinery. Mediator is recruited to promoters by direct interactions with regulatory proteins and serves as a scaffold for the assembly of a functional preinitiation complex with RNA polymerase II and the general transcription factors.</text>
</comment>
<reference evidence="9" key="2">
    <citation type="submission" date="2021-10" db="EMBL/GenBank/DDBJ databases">
        <title>Phylogenomics reveals ancestral predisposition of the termite-cultivated fungus Termitomyces towards a domesticated lifestyle.</title>
        <authorList>
            <person name="Auxier B."/>
            <person name="Grum-Grzhimaylo A."/>
            <person name="Cardenas M.E."/>
            <person name="Lodge J.D."/>
            <person name="Laessoe T."/>
            <person name="Pedersen O."/>
            <person name="Smith M.E."/>
            <person name="Kuyper T.W."/>
            <person name="Franco-Molano E.A."/>
            <person name="Baroni T.J."/>
            <person name="Aanen D.K."/>
        </authorList>
    </citation>
    <scope>NUCLEOTIDE SEQUENCE</scope>
    <source>
        <strain evidence="9">AP01</strain>
        <tissue evidence="9">Mycelium</tissue>
    </source>
</reference>
<dbReference type="GO" id="GO:0003712">
    <property type="term" value="F:transcription coregulator activity"/>
    <property type="evidence" value="ECO:0007669"/>
    <property type="project" value="InterPro"/>
</dbReference>
<evidence type="ECO:0000256" key="5">
    <source>
        <dbReference type="ARBA" id="ARBA00023163"/>
    </source>
</evidence>
<protein>
    <recommendedName>
        <fullName evidence="7">Mediator of RNA polymerase II transcription subunit 9</fullName>
    </recommendedName>
    <alternativeName>
        <fullName evidence="7">Mediator complex subunit 9</fullName>
    </alternativeName>
</protein>
<dbReference type="GO" id="GO:0016592">
    <property type="term" value="C:mediator complex"/>
    <property type="evidence" value="ECO:0007669"/>
    <property type="project" value="InterPro"/>
</dbReference>
<evidence type="ECO:0000313" key="10">
    <source>
        <dbReference type="Proteomes" id="UP000775547"/>
    </source>
</evidence>
<keyword evidence="4 7" id="KW-0010">Activator</keyword>
<proteinExistence type="inferred from homology"/>
<accession>A0A9P7G643</accession>
<comment type="caution">
    <text evidence="9">The sequence shown here is derived from an EMBL/GenBank/DDBJ whole genome shotgun (WGS) entry which is preliminary data.</text>
</comment>
<dbReference type="EMBL" id="JABCKV010000094">
    <property type="protein sequence ID" value="KAG5643821.1"/>
    <property type="molecule type" value="Genomic_DNA"/>
</dbReference>
<keyword evidence="5 7" id="KW-0804">Transcription</keyword>
<gene>
    <name evidence="7" type="primary">MED9</name>
    <name evidence="9" type="ORF">DXG03_009598</name>
</gene>
<organism evidence="9 10">
    <name type="scientific">Asterophora parasitica</name>
    <dbReference type="NCBI Taxonomy" id="117018"/>
    <lineage>
        <taxon>Eukaryota</taxon>
        <taxon>Fungi</taxon>
        <taxon>Dikarya</taxon>
        <taxon>Basidiomycota</taxon>
        <taxon>Agaricomycotina</taxon>
        <taxon>Agaricomycetes</taxon>
        <taxon>Agaricomycetidae</taxon>
        <taxon>Agaricales</taxon>
        <taxon>Tricholomatineae</taxon>
        <taxon>Lyophyllaceae</taxon>
        <taxon>Asterophora</taxon>
    </lineage>
</organism>
<evidence type="ECO:0000256" key="7">
    <source>
        <dbReference type="RuleBase" id="RU364145"/>
    </source>
</evidence>
<keyword evidence="8" id="KW-0175">Coiled coil</keyword>
<dbReference type="OrthoDB" id="2563275at2759"/>
<comment type="similarity">
    <text evidence="2 7">Belongs to the Mediator complex subunit 9 family.</text>
</comment>
<feature type="coiled-coil region" evidence="8">
    <location>
        <begin position="67"/>
        <end position="95"/>
    </location>
</feature>
<comment type="subcellular location">
    <subcellularLocation>
        <location evidence="1 7">Nucleus</location>
    </subcellularLocation>
</comment>
<evidence type="ECO:0000256" key="3">
    <source>
        <dbReference type="ARBA" id="ARBA00023015"/>
    </source>
</evidence>
<sequence>MSANPLPTSLYESLLLKIVTILELTQKSEGTVTPQAKQALLQATNDFKNSINQAKELAAGLPGGEMLVQDQDEVIEMLEKLRDAKRAQLAQFAAKSLASGNQSALDNRMEIDSMASTPFHE</sequence>
<dbReference type="InterPro" id="IPR011425">
    <property type="entry name" value="Med9"/>
</dbReference>
<keyword evidence="6 7" id="KW-0539">Nucleus</keyword>
<evidence type="ECO:0000256" key="4">
    <source>
        <dbReference type="ARBA" id="ARBA00023159"/>
    </source>
</evidence>
<comment type="subunit">
    <text evidence="7">Component of the Mediator complex.</text>
</comment>
<evidence type="ECO:0000256" key="8">
    <source>
        <dbReference type="SAM" id="Coils"/>
    </source>
</evidence>
<dbReference type="Proteomes" id="UP000775547">
    <property type="component" value="Unassembled WGS sequence"/>
</dbReference>
<name>A0A9P7G643_9AGAR</name>
<dbReference type="AlphaFoldDB" id="A0A9P7G643"/>
<dbReference type="GO" id="GO:0006357">
    <property type="term" value="P:regulation of transcription by RNA polymerase II"/>
    <property type="evidence" value="ECO:0007669"/>
    <property type="project" value="InterPro"/>
</dbReference>
<dbReference type="Pfam" id="PF07544">
    <property type="entry name" value="Med9"/>
    <property type="match status" value="1"/>
</dbReference>
<evidence type="ECO:0000313" key="9">
    <source>
        <dbReference type="EMBL" id="KAG5643821.1"/>
    </source>
</evidence>
<evidence type="ECO:0000256" key="6">
    <source>
        <dbReference type="ARBA" id="ARBA00023242"/>
    </source>
</evidence>
<evidence type="ECO:0000256" key="1">
    <source>
        <dbReference type="ARBA" id="ARBA00004123"/>
    </source>
</evidence>
<keyword evidence="10" id="KW-1185">Reference proteome</keyword>
<evidence type="ECO:0000256" key="2">
    <source>
        <dbReference type="ARBA" id="ARBA00008089"/>
    </source>
</evidence>
<reference evidence="9" key="1">
    <citation type="submission" date="2020-07" db="EMBL/GenBank/DDBJ databases">
        <authorList>
            <person name="Nieuwenhuis M."/>
            <person name="Van De Peppel L.J.J."/>
        </authorList>
    </citation>
    <scope>NUCLEOTIDE SEQUENCE</scope>
    <source>
        <strain evidence="9">AP01</strain>
        <tissue evidence="9">Mycelium</tissue>
    </source>
</reference>